<evidence type="ECO:0000313" key="2">
    <source>
        <dbReference type="EMBL" id="KAL1837369.1"/>
    </source>
</evidence>
<evidence type="ECO:0000313" key="3">
    <source>
        <dbReference type="Proteomes" id="UP001583172"/>
    </source>
</evidence>
<organism evidence="2 3">
    <name type="scientific">Humicola insolens</name>
    <name type="common">Soft-rot fungus</name>
    <dbReference type="NCBI Taxonomy" id="85995"/>
    <lineage>
        <taxon>Eukaryota</taxon>
        <taxon>Fungi</taxon>
        <taxon>Dikarya</taxon>
        <taxon>Ascomycota</taxon>
        <taxon>Pezizomycotina</taxon>
        <taxon>Sordariomycetes</taxon>
        <taxon>Sordariomycetidae</taxon>
        <taxon>Sordariales</taxon>
        <taxon>Chaetomiaceae</taxon>
        <taxon>Mycothermus</taxon>
    </lineage>
</organism>
<feature type="chain" id="PRO_5046972362" description="Biotrophy-associated secreted protein 2" evidence="1">
    <location>
        <begin position="19"/>
        <end position="123"/>
    </location>
</feature>
<reference evidence="2 3" key="1">
    <citation type="journal article" date="2024" name="Commun. Biol.">
        <title>Comparative genomic analysis of thermophilic fungi reveals convergent evolutionary adaptations and gene losses.</title>
        <authorList>
            <person name="Steindorff A.S."/>
            <person name="Aguilar-Pontes M.V."/>
            <person name="Robinson A.J."/>
            <person name="Andreopoulos B."/>
            <person name="LaButti K."/>
            <person name="Kuo A."/>
            <person name="Mondo S."/>
            <person name="Riley R."/>
            <person name="Otillar R."/>
            <person name="Haridas S."/>
            <person name="Lipzen A."/>
            <person name="Grimwood J."/>
            <person name="Schmutz J."/>
            <person name="Clum A."/>
            <person name="Reid I.D."/>
            <person name="Moisan M.C."/>
            <person name="Butler G."/>
            <person name="Nguyen T.T.M."/>
            <person name="Dewar K."/>
            <person name="Conant G."/>
            <person name="Drula E."/>
            <person name="Henrissat B."/>
            <person name="Hansel C."/>
            <person name="Singer S."/>
            <person name="Hutchinson M.I."/>
            <person name="de Vries R.P."/>
            <person name="Natvig D.O."/>
            <person name="Powell A.J."/>
            <person name="Tsang A."/>
            <person name="Grigoriev I.V."/>
        </authorList>
    </citation>
    <scope>NUCLEOTIDE SEQUENCE [LARGE SCALE GENOMIC DNA]</scope>
    <source>
        <strain evidence="2 3">CBS 620.91</strain>
    </source>
</reference>
<proteinExistence type="predicted"/>
<comment type="caution">
    <text evidence="2">The sequence shown here is derived from an EMBL/GenBank/DDBJ whole genome shotgun (WGS) entry which is preliminary data.</text>
</comment>
<feature type="signal peptide" evidence="1">
    <location>
        <begin position="1"/>
        <end position="18"/>
    </location>
</feature>
<protein>
    <recommendedName>
        <fullName evidence="4">Biotrophy-associated secreted protein 2</fullName>
    </recommendedName>
</protein>
<name>A0ABR3V6I4_HUMIN</name>
<accession>A0ABR3V6I4</accession>
<evidence type="ECO:0008006" key="4">
    <source>
        <dbReference type="Google" id="ProtNLM"/>
    </source>
</evidence>
<evidence type="ECO:0000256" key="1">
    <source>
        <dbReference type="SAM" id="SignalP"/>
    </source>
</evidence>
<gene>
    <name evidence="2" type="ORF">VTJ49DRAFT_3951</name>
</gene>
<sequence>MVRLTVVGLLTFSLAITAQVIPNNAGARNVGQGNGQQFITGGCVNNADCASGCCAGNGQGLGVCSAPPAQFQNGKTGCGFVDPNAQRTIDAAKAQVARQESTMLRQARYARFVMAWNDGEHGT</sequence>
<keyword evidence="3" id="KW-1185">Reference proteome</keyword>
<keyword evidence="1" id="KW-0732">Signal</keyword>
<dbReference type="EMBL" id="JAZGSY010000301">
    <property type="protein sequence ID" value="KAL1837369.1"/>
    <property type="molecule type" value="Genomic_DNA"/>
</dbReference>
<dbReference type="Proteomes" id="UP001583172">
    <property type="component" value="Unassembled WGS sequence"/>
</dbReference>